<keyword evidence="3" id="KW-0472">Membrane</keyword>
<reference evidence="4 5" key="1">
    <citation type="journal article" date="2021" name="Elife">
        <title>Chloroplast acquisition without the gene transfer in kleptoplastic sea slugs, Plakobranchus ocellatus.</title>
        <authorList>
            <person name="Maeda T."/>
            <person name="Takahashi S."/>
            <person name="Yoshida T."/>
            <person name="Shimamura S."/>
            <person name="Takaki Y."/>
            <person name="Nagai Y."/>
            <person name="Toyoda A."/>
            <person name="Suzuki Y."/>
            <person name="Arimoto A."/>
            <person name="Ishii H."/>
            <person name="Satoh N."/>
            <person name="Nishiyama T."/>
            <person name="Hasebe M."/>
            <person name="Maruyama T."/>
            <person name="Minagawa J."/>
            <person name="Obokata J."/>
            <person name="Shigenobu S."/>
        </authorList>
    </citation>
    <scope>NUCLEOTIDE SEQUENCE [LARGE SCALE GENOMIC DNA]</scope>
</reference>
<evidence type="ECO:0000313" key="5">
    <source>
        <dbReference type="Proteomes" id="UP000762676"/>
    </source>
</evidence>
<dbReference type="EMBL" id="BMAT01013681">
    <property type="protein sequence ID" value="GFS18161.1"/>
    <property type="molecule type" value="Genomic_DNA"/>
</dbReference>
<accession>A0AAV4J9X9</accession>
<dbReference type="InterPro" id="IPR036259">
    <property type="entry name" value="MFS_trans_sf"/>
</dbReference>
<feature type="compositionally biased region" description="Basic and acidic residues" evidence="2">
    <location>
        <begin position="192"/>
        <end position="208"/>
    </location>
</feature>
<feature type="transmembrane region" description="Helical" evidence="3">
    <location>
        <begin position="63"/>
        <end position="88"/>
    </location>
</feature>
<evidence type="ECO:0000256" key="2">
    <source>
        <dbReference type="SAM" id="MobiDB-lite"/>
    </source>
</evidence>
<dbReference type="GO" id="GO:0015347">
    <property type="term" value="F:sodium-independent organic anion transmembrane transporter activity"/>
    <property type="evidence" value="ECO:0007669"/>
    <property type="project" value="TreeGrafter"/>
</dbReference>
<dbReference type="AlphaFoldDB" id="A0AAV4J9X9"/>
<name>A0AAV4J9X9_9GAST</name>
<sequence length="208" mass="22831">MYIDELASGLIKLLKIEIEIAHHPHPHKNTYIVSCLHQVYHNCTCIGGHGQASGGMCPYGCGYLYAFFIGITIRGLFGTLSIIPKLVVIIRCVSPKDKGLALGFSSFCASLLGWLLGPIIFGYVIDGICTVWDMTSPGVRGRCLLYDNDVFRLKIHGYSTIALLACVSCLLFGYIYARYTGCLDDPPPDPFKGQDKNQKVKTETNGDT</sequence>
<evidence type="ECO:0000313" key="4">
    <source>
        <dbReference type="EMBL" id="GFS18161.1"/>
    </source>
</evidence>
<evidence type="ECO:0000256" key="3">
    <source>
        <dbReference type="SAM" id="Phobius"/>
    </source>
</evidence>
<feature type="transmembrane region" description="Helical" evidence="3">
    <location>
        <begin position="155"/>
        <end position="177"/>
    </location>
</feature>
<dbReference type="GO" id="GO:0016323">
    <property type="term" value="C:basolateral plasma membrane"/>
    <property type="evidence" value="ECO:0007669"/>
    <property type="project" value="TreeGrafter"/>
</dbReference>
<gene>
    <name evidence="4" type="ORF">ElyMa_006840900</name>
</gene>
<dbReference type="InterPro" id="IPR004156">
    <property type="entry name" value="OATP"/>
</dbReference>
<feature type="transmembrane region" description="Helical" evidence="3">
    <location>
        <begin position="100"/>
        <end position="125"/>
    </location>
</feature>
<comment type="caution">
    <text evidence="4">The sequence shown here is derived from an EMBL/GenBank/DDBJ whole genome shotgun (WGS) entry which is preliminary data.</text>
</comment>
<dbReference type="Pfam" id="PF03137">
    <property type="entry name" value="OATP"/>
    <property type="match status" value="1"/>
</dbReference>
<keyword evidence="1" id="KW-1015">Disulfide bond</keyword>
<dbReference type="PANTHER" id="PTHR11388">
    <property type="entry name" value="ORGANIC ANION TRANSPORTER"/>
    <property type="match status" value="1"/>
</dbReference>
<keyword evidence="3" id="KW-0812">Transmembrane</keyword>
<keyword evidence="3" id="KW-1133">Transmembrane helix</keyword>
<dbReference type="SUPFAM" id="SSF103473">
    <property type="entry name" value="MFS general substrate transporter"/>
    <property type="match status" value="1"/>
</dbReference>
<dbReference type="Proteomes" id="UP000762676">
    <property type="component" value="Unassembled WGS sequence"/>
</dbReference>
<proteinExistence type="predicted"/>
<dbReference type="GO" id="GO:0043252">
    <property type="term" value="P:sodium-independent organic anion transport"/>
    <property type="evidence" value="ECO:0007669"/>
    <property type="project" value="TreeGrafter"/>
</dbReference>
<evidence type="ECO:0000256" key="1">
    <source>
        <dbReference type="ARBA" id="ARBA00023157"/>
    </source>
</evidence>
<keyword evidence="5" id="KW-1185">Reference proteome</keyword>
<feature type="region of interest" description="Disordered" evidence="2">
    <location>
        <begin position="188"/>
        <end position="208"/>
    </location>
</feature>
<organism evidence="4 5">
    <name type="scientific">Elysia marginata</name>
    <dbReference type="NCBI Taxonomy" id="1093978"/>
    <lineage>
        <taxon>Eukaryota</taxon>
        <taxon>Metazoa</taxon>
        <taxon>Spiralia</taxon>
        <taxon>Lophotrochozoa</taxon>
        <taxon>Mollusca</taxon>
        <taxon>Gastropoda</taxon>
        <taxon>Heterobranchia</taxon>
        <taxon>Euthyneura</taxon>
        <taxon>Panpulmonata</taxon>
        <taxon>Sacoglossa</taxon>
        <taxon>Placobranchoidea</taxon>
        <taxon>Plakobranchidae</taxon>
        <taxon>Elysia</taxon>
    </lineage>
</organism>
<protein>
    <submittedName>
        <fullName evidence="4">Solute carrier organic anion transporter family member</fullName>
    </submittedName>
</protein>
<dbReference type="PANTHER" id="PTHR11388:SF76">
    <property type="entry name" value="SOLUTE CARRIER ORGANIC ANION TRANSPORTER FAMILY MEMBER"/>
    <property type="match status" value="1"/>
</dbReference>